<dbReference type="InterPro" id="IPR014867">
    <property type="entry name" value="Spore_coat_CotH_CotH2/3/7"/>
</dbReference>
<keyword evidence="2" id="KW-0677">Repeat</keyword>
<evidence type="ECO:0000313" key="6">
    <source>
        <dbReference type="Proteomes" id="UP000193920"/>
    </source>
</evidence>
<evidence type="ECO:0000259" key="4">
    <source>
        <dbReference type="PROSITE" id="PS51763"/>
    </source>
</evidence>
<sequence>MGYNCCKGCTVYIEDQSGQWGYENHQWCGIDDKVCKDNNCWSLPEYPCCEGNSIVTSDSQGDWGYENNHWCGIIKKEVNDCWSLPDYPCCEGNTIVTTDSHGDWGYENNHWCGILKQTGEKDPSTGNPEETPVDPMIEDVPIFSMESGYYEASDNLNLTLSSSGTIYYTLDSSDPTTSSTAKVYEGEIKMYDKSVDNNVYSMYQHEENSPYSITIHTGYKASTLKHDKVTVIRATTKLKDGTFSPVITKTYFVMDKEKLQFYSDITVVSLVTDPSNLFDKDKGIYVLGQQYLDWKKSPKYNPRKSEWDSDNITNFFSKGKEWERNASFTLFRHGKEEMVQEVGIRIKGASTRNSNMKSFNIYARKEYGKSKFKYEVIEDNKSVIDGKPITKYDSFSLRHSNWLDRMRESVVQRGLKDFPILATLDNSKCLVFLDGEFWGLYDLIEKPSDFYIKSNYDIPTENVALIKNDILEEGTEEDLNDLTSLVEFCAKNDLRDEANYNYVAEKVDVESLIYSYASGLYLGIWDWPNRNYLVYRNKGEPIEGNDYGDGKWKYGAFDFDYSAGITFASFGGVPGYAHDSFKKFQSAKDIFPTPIFDGMIKNPKFYKRFGEVMHLMEEEIFNPEKMKKIVEEQKSKYLDYIVKNDWRWHNGTPKKSWEAFREAQNKYYSDGWDVITEFFERRPQYVYQFMEKTYGKYK</sequence>
<feature type="domain" description="CBM10" evidence="4">
    <location>
        <begin position="39"/>
        <end position="74"/>
    </location>
</feature>
<keyword evidence="3" id="KW-0378">Hydrolase</keyword>
<dbReference type="GO" id="GO:0016787">
    <property type="term" value="F:hydrolase activity"/>
    <property type="evidence" value="ECO:0007669"/>
    <property type="project" value="UniProtKB-KW"/>
</dbReference>
<dbReference type="Gene3D" id="3.90.1220.10">
    <property type="entry name" value="Cellulose docking domain, dockering"/>
    <property type="match status" value="3"/>
</dbReference>
<dbReference type="Pfam" id="PF08757">
    <property type="entry name" value="CotH"/>
    <property type="match status" value="1"/>
</dbReference>
<evidence type="ECO:0000256" key="3">
    <source>
        <dbReference type="ARBA" id="ARBA00022801"/>
    </source>
</evidence>
<dbReference type="InterPro" id="IPR059177">
    <property type="entry name" value="GH29D-like_dom"/>
</dbReference>
<dbReference type="InterPro" id="IPR009034">
    <property type="entry name" value="Dockerin_dom_fun_sf"/>
</dbReference>
<feature type="domain" description="CBM10" evidence="4">
    <location>
        <begin position="80"/>
        <end position="115"/>
    </location>
</feature>
<evidence type="ECO:0000313" key="5">
    <source>
        <dbReference type="EMBL" id="ORY36089.1"/>
    </source>
</evidence>
<dbReference type="Pfam" id="PF13290">
    <property type="entry name" value="CHB_HEX_C_1"/>
    <property type="match status" value="1"/>
</dbReference>
<comment type="caution">
    <text evidence="5">The sequence shown here is derived from an EMBL/GenBank/DDBJ whole genome shotgun (WGS) entry which is preliminary data.</text>
</comment>
<feature type="domain" description="CBM10" evidence="4">
    <location>
        <begin position="1"/>
        <end position="31"/>
    </location>
</feature>
<proteinExistence type="predicted"/>
<dbReference type="OrthoDB" id="2130412at2759"/>
<dbReference type="SUPFAM" id="SSF64571">
    <property type="entry name" value="Cellulose docking domain, dockering"/>
    <property type="match status" value="3"/>
</dbReference>
<reference evidence="5 6" key="1">
    <citation type="submission" date="2016-08" db="EMBL/GenBank/DDBJ databases">
        <title>A Parts List for Fungal Cellulosomes Revealed by Comparative Genomics.</title>
        <authorList>
            <consortium name="DOE Joint Genome Institute"/>
            <person name="Haitjema C.H."/>
            <person name="Gilmore S.P."/>
            <person name="Henske J.K."/>
            <person name="Solomon K.V."/>
            <person name="De Groot R."/>
            <person name="Kuo A."/>
            <person name="Mondo S.J."/>
            <person name="Salamov A.A."/>
            <person name="Labutti K."/>
            <person name="Zhao Z."/>
            <person name="Chiniquy J."/>
            <person name="Barry K."/>
            <person name="Brewer H.M."/>
            <person name="Purvine S.O."/>
            <person name="Wright A.T."/>
            <person name="Boxma B."/>
            <person name="Van Alen T."/>
            <person name="Hackstein J.H."/>
            <person name="Baker S.E."/>
            <person name="Grigoriev I.V."/>
            <person name="O'Malley M.A."/>
        </authorList>
    </citation>
    <scope>NUCLEOTIDE SEQUENCE [LARGE SCALE GENOMIC DNA]</scope>
    <source>
        <strain evidence="5 6">G1</strain>
    </source>
</reference>
<organism evidence="5 6">
    <name type="scientific">Neocallimastix californiae</name>
    <dbReference type="NCBI Taxonomy" id="1754190"/>
    <lineage>
        <taxon>Eukaryota</taxon>
        <taxon>Fungi</taxon>
        <taxon>Fungi incertae sedis</taxon>
        <taxon>Chytridiomycota</taxon>
        <taxon>Chytridiomycota incertae sedis</taxon>
        <taxon>Neocallimastigomycetes</taxon>
        <taxon>Neocallimastigales</taxon>
        <taxon>Neocallimastigaceae</taxon>
        <taxon>Neocallimastix</taxon>
    </lineage>
</organism>
<protein>
    <recommendedName>
        <fullName evidence="4">CBM10 domain-containing protein</fullName>
    </recommendedName>
</protein>
<dbReference type="AlphaFoldDB" id="A0A1Y2BMU9"/>
<keyword evidence="1" id="KW-0732">Signal</keyword>
<accession>A0A1Y2BMU9</accession>
<dbReference type="InterPro" id="IPR002883">
    <property type="entry name" value="CBM10/Dockerin_dom"/>
</dbReference>
<dbReference type="PROSITE" id="PS51763">
    <property type="entry name" value="CBM10"/>
    <property type="match status" value="3"/>
</dbReference>
<evidence type="ECO:0000256" key="1">
    <source>
        <dbReference type="ARBA" id="ARBA00022729"/>
    </source>
</evidence>
<gene>
    <name evidence="5" type="ORF">LY90DRAFT_386877</name>
</gene>
<dbReference type="Pfam" id="PF02013">
    <property type="entry name" value="CBM_10"/>
    <property type="match status" value="3"/>
</dbReference>
<evidence type="ECO:0000256" key="2">
    <source>
        <dbReference type="ARBA" id="ARBA00022737"/>
    </source>
</evidence>
<name>A0A1Y2BMU9_9FUNG</name>
<dbReference type="Proteomes" id="UP000193920">
    <property type="component" value="Unassembled WGS sequence"/>
</dbReference>
<dbReference type="EMBL" id="MCOG01000150">
    <property type="protein sequence ID" value="ORY36089.1"/>
    <property type="molecule type" value="Genomic_DNA"/>
</dbReference>
<keyword evidence="6" id="KW-1185">Reference proteome</keyword>